<dbReference type="PANTHER" id="PTHR12002">
    <property type="entry name" value="CLAUDIN"/>
    <property type="match status" value="1"/>
</dbReference>
<dbReference type="FunFam" id="1.20.140.150:FF:000001">
    <property type="entry name" value="Claudin"/>
    <property type="match status" value="1"/>
</dbReference>
<keyword evidence="2 8" id="KW-0796">Tight junction</keyword>
<keyword evidence="7 8" id="KW-0472">Membrane</keyword>
<dbReference type="PRINTS" id="PR01077">
    <property type="entry name" value="CLAUDIN"/>
</dbReference>
<reference evidence="10" key="1">
    <citation type="submission" date="2025-08" db="UniProtKB">
        <authorList>
            <consortium name="RefSeq"/>
        </authorList>
    </citation>
    <scope>IDENTIFICATION</scope>
    <source>
        <tissue evidence="10">Sperm</tissue>
    </source>
</reference>
<evidence type="ECO:0000256" key="7">
    <source>
        <dbReference type="ARBA" id="ARBA00023136"/>
    </source>
</evidence>
<dbReference type="AlphaFoldDB" id="A0AAJ7UJR1"/>
<keyword evidence="6 8" id="KW-1133">Transmembrane helix</keyword>
<feature type="transmembrane region" description="Helical" evidence="8">
    <location>
        <begin position="119"/>
        <end position="144"/>
    </location>
</feature>
<dbReference type="GO" id="GO:0005923">
    <property type="term" value="C:bicellular tight junction"/>
    <property type="evidence" value="ECO:0007669"/>
    <property type="project" value="UniProtKB-SubCell"/>
</dbReference>
<evidence type="ECO:0000256" key="1">
    <source>
        <dbReference type="ARBA" id="ARBA00008295"/>
    </source>
</evidence>
<evidence type="ECO:0000256" key="5">
    <source>
        <dbReference type="ARBA" id="ARBA00022949"/>
    </source>
</evidence>
<comment type="function">
    <text evidence="8">Claudins function as major constituents of the tight junction complexes that regulate the permeability of epithelia.</text>
</comment>
<evidence type="ECO:0000256" key="4">
    <source>
        <dbReference type="ARBA" id="ARBA00022692"/>
    </source>
</evidence>
<dbReference type="Proteomes" id="UP001318040">
    <property type="component" value="Chromosome 72"/>
</dbReference>
<keyword evidence="3 8" id="KW-1003">Cell membrane</keyword>
<dbReference type="InterPro" id="IPR006187">
    <property type="entry name" value="Claudin"/>
</dbReference>
<keyword evidence="5 8" id="KW-0965">Cell junction</keyword>
<evidence type="ECO:0000256" key="3">
    <source>
        <dbReference type="ARBA" id="ARBA00022475"/>
    </source>
</evidence>
<accession>A0AAJ7UJR1</accession>
<proteinExistence type="inferred from homology"/>
<dbReference type="PROSITE" id="PS01346">
    <property type="entry name" value="CLAUDIN"/>
    <property type="match status" value="1"/>
</dbReference>
<feature type="transmembrane region" description="Helical" evidence="8">
    <location>
        <begin position="164"/>
        <end position="183"/>
    </location>
</feature>
<protein>
    <recommendedName>
        <fullName evidence="8">Claudin</fullName>
    </recommendedName>
</protein>
<dbReference type="InterPro" id="IPR017974">
    <property type="entry name" value="Claudin_CS"/>
</dbReference>
<evidence type="ECO:0000313" key="9">
    <source>
        <dbReference type="Proteomes" id="UP001318040"/>
    </source>
</evidence>
<dbReference type="KEGG" id="pmrn:116958107"/>
<keyword evidence="4 8" id="KW-0812">Transmembrane</keyword>
<dbReference type="RefSeq" id="XP_032836490.1">
    <property type="nucleotide sequence ID" value="XM_032980599.1"/>
</dbReference>
<evidence type="ECO:0000313" key="10">
    <source>
        <dbReference type="RefSeq" id="XP_032836490.1"/>
    </source>
</evidence>
<dbReference type="Gene3D" id="1.20.140.150">
    <property type="match status" value="1"/>
</dbReference>
<keyword evidence="9" id="KW-1185">Reference proteome</keyword>
<comment type="subcellular location">
    <subcellularLocation>
        <location evidence="8">Cell junction</location>
        <location evidence="8">Tight junction</location>
    </subcellularLocation>
    <subcellularLocation>
        <location evidence="8">Cell membrane</location>
        <topology evidence="8">Multi-pass membrane protein</topology>
    </subcellularLocation>
</comment>
<organism evidence="9 10">
    <name type="scientific">Petromyzon marinus</name>
    <name type="common">Sea lamprey</name>
    <dbReference type="NCBI Taxonomy" id="7757"/>
    <lineage>
        <taxon>Eukaryota</taxon>
        <taxon>Metazoa</taxon>
        <taxon>Chordata</taxon>
        <taxon>Craniata</taxon>
        <taxon>Vertebrata</taxon>
        <taxon>Cyclostomata</taxon>
        <taxon>Hyperoartia</taxon>
        <taxon>Petromyzontiformes</taxon>
        <taxon>Petromyzontidae</taxon>
        <taxon>Petromyzon</taxon>
    </lineage>
</organism>
<dbReference type="GO" id="GO:0005198">
    <property type="term" value="F:structural molecule activity"/>
    <property type="evidence" value="ECO:0007669"/>
    <property type="project" value="InterPro"/>
</dbReference>
<name>A0AAJ7UJR1_PETMA</name>
<gene>
    <name evidence="10" type="primary">LOC116958107</name>
</gene>
<evidence type="ECO:0000256" key="2">
    <source>
        <dbReference type="ARBA" id="ARBA00022427"/>
    </source>
</evidence>
<comment type="caution">
    <text evidence="8">Lacks conserved residue(s) required for the propagation of feature annotation.</text>
</comment>
<feature type="transmembrane region" description="Helical" evidence="8">
    <location>
        <begin position="79"/>
        <end position="99"/>
    </location>
</feature>
<dbReference type="Pfam" id="PF00822">
    <property type="entry name" value="PMP22_Claudin"/>
    <property type="match status" value="1"/>
</dbReference>
<dbReference type="GeneID" id="116958107"/>
<dbReference type="GO" id="GO:0005886">
    <property type="term" value="C:plasma membrane"/>
    <property type="evidence" value="ECO:0007669"/>
    <property type="project" value="UniProtKB-SubCell"/>
</dbReference>
<evidence type="ECO:0000256" key="8">
    <source>
        <dbReference type="RuleBase" id="RU060637"/>
    </source>
</evidence>
<sequence length="209" mass="21432">MVNAGLQMVGLALSLLGTVGGIVSCALPMWKVSALLGSSVITSIMTYEGLWMNCVVQSTGQMQCKRYDSMLALGQDLQAARALTVIAVVLAGVGILVAIAGAKCTTCVEDEATKARVSIAAGAVFVLAGALEIVPASWSANAIVRDFHNPLVPEAGKRDMGASLYLGWASSALMLLGGALLCCSCPPKKPKYAPPKSSMGGGGPRSNFV</sequence>
<evidence type="ECO:0000256" key="6">
    <source>
        <dbReference type="ARBA" id="ARBA00022989"/>
    </source>
</evidence>
<comment type="similarity">
    <text evidence="1 8">Belongs to the claudin family.</text>
</comment>
<dbReference type="InterPro" id="IPR004031">
    <property type="entry name" value="PMP22/EMP/MP20/Claudin"/>
</dbReference>